<dbReference type="CDD" id="cd06911">
    <property type="entry name" value="VirB9_CagX_TrbG"/>
    <property type="match status" value="1"/>
</dbReference>
<reference evidence="3 4" key="1">
    <citation type="journal article" date="2014" name="Genome Announc.">
        <title>Comparative Genome Analysis of Two Isolates of the Fish Pathogen Piscirickettsia salmonis from Different Hosts Reveals Major Differences in Virulence-Associated Secretion Systems.</title>
        <authorList>
            <person name="Bohle H."/>
            <person name="Henriquez P."/>
            <person name="Grothusen H."/>
            <person name="Navas E."/>
            <person name="Sandoval A."/>
            <person name="Bustamante F."/>
            <person name="Bustos P."/>
            <person name="Mancilla M."/>
        </authorList>
    </citation>
    <scope>NUCLEOTIDE SEQUENCE [LARGE SCALE GENOMIC DNA]</scope>
    <source>
        <strain evidence="4">B1-32597</strain>
    </source>
</reference>
<dbReference type="EMBL" id="CP012508">
    <property type="protein sequence ID" value="ALB24217.1"/>
    <property type="molecule type" value="Genomic_DNA"/>
</dbReference>
<accession>A0A1L6TFD9</accession>
<organism evidence="3 4">
    <name type="scientific">Piscirickettsia salmonis</name>
    <dbReference type="NCBI Taxonomy" id="1238"/>
    <lineage>
        <taxon>Bacteria</taxon>
        <taxon>Pseudomonadati</taxon>
        <taxon>Pseudomonadota</taxon>
        <taxon>Gammaproteobacteria</taxon>
        <taxon>Thiotrichales</taxon>
        <taxon>Piscirickettsiaceae</taxon>
        <taxon>Piscirickettsia</taxon>
    </lineage>
</organism>
<sequence>MKLKVLKVISPIVLLPLALASCASMGSDQEAETSSNNAPVHFQPAVNQNLVKTKVVTQYVAVPVPGQLKYLKDQGKDLKNVGRKTFKNKEDAVQYANKAALRYPNSRDFVNSIMNYQFMDGASYAVYASPGQMTDIEFQSGEKLISQAAGDTLRWQIGKTVSGSGAYQREHLLIKPNQTGLKTTMVVMTDQRVYHIQLISTPDAYMQAVKWQYPNENVVTYQSEDNSVTGDTRLSTAGASGLDVNIASMYSHYTTQSLQGDTRNFTPVLVFDDGVKTYIKFNQTTLNRQMPLVEVDTGDKTYVSSVNYHVKGQYIIIEGVYHKIRLQLGTKLADNLALIQINRKEKA</sequence>
<evidence type="ECO:0000313" key="4">
    <source>
        <dbReference type="Proteomes" id="UP000029558"/>
    </source>
</evidence>
<dbReference type="RefSeq" id="WP_017377400.1">
    <property type="nucleotide sequence ID" value="NZ_CP012508.1"/>
</dbReference>
<dbReference type="InterPro" id="IPR010258">
    <property type="entry name" value="Conjugal_tfr_TrbG/VirB9/CagX"/>
</dbReference>
<comment type="similarity">
    <text evidence="1">Belongs to the TrbG/VirB9 family.</text>
</comment>
<dbReference type="AlphaFoldDB" id="A0A1L6TFD9"/>
<dbReference type="Pfam" id="PF03524">
    <property type="entry name" value="CagX"/>
    <property type="match status" value="1"/>
</dbReference>
<keyword evidence="2" id="KW-0732">Signal</keyword>
<protein>
    <submittedName>
        <fullName evidence="3">Type IV secretion system protein VirB9</fullName>
    </submittedName>
</protein>
<dbReference type="InterPro" id="IPR038161">
    <property type="entry name" value="VirB9/CagX/TrbG_C_sf"/>
</dbReference>
<dbReference type="PROSITE" id="PS51257">
    <property type="entry name" value="PROKAR_LIPOPROTEIN"/>
    <property type="match status" value="1"/>
</dbReference>
<dbReference type="InterPro" id="IPR033645">
    <property type="entry name" value="VirB9/CagX/TrbG_C"/>
</dbReference>
<dbReference type="OrthoDB" id="5357875at2"/>
<dbReference type="Proteomes" id="UP000029558">
    <property type="component" value="Chromosome"/>
</dbReference>
<gene>
    <name evidence="3" type="ORF">KU39_3044</name>
</gene>
<evidence type="ECO:0000256" key="1">
    <source>
        <dbReference type="ARBA" id="ARBA00006135"/>
    </source>
</evidence>
<name>A0A1L6TFD9_PISSA</name>
<evidence type="ECO:0000256" key="2">
    <source>
        <dbReference type="ARBA" id="ARBA00022729"/>
    </source>
</evidence>
<dbReference type="Gene3D" id="2.60.40.2500">
    <property type="match status" value="1"/>
</dbReference>
<proteinExistence type="inferred from homology"/>
<evidence type="ECO:0000313" key="3">
    <source>
        <dbReference type="EMBL" id="ALB24217.1"/>
    </source>
</evidence>